<organism evidence="2 3">
    <name type="scientific">Colletotrichum scovillei</name>
    <dbReference type="NCBI Taxonomy" id="1209932"/>
    <lineage>
        <taxon>Eukaryota</taxon>
        <taxon>Fungi</taxon>
        <taxon>Dikarya</taxon>
        <taxon>Ascomycota</taxon>
        <taxon>Pezizomycotina</taxon>
        <taxon>Sordariomycetes</taxon>
        <taxon>Hypocreomycetidae</taxon>
        <taxon>Glomerellales</taxon>
        <taxon>Glomerellaceae</taxon>
        <taxon>Colletotrichum</taxon>
        <taxon>Colletotrichum acutatum species complex</taxon>
    </lineage>
</organism>
<evidence type="ECO:0000313" key="2">
    <source>
        <dbReference type="EMBL" id="KAG7055413.1"/>
    </source>
</evidence>
<keyword evidence="3" id="KW-1185">Reference proteome</keyword>
<evidence type="ECO:0000313" key="3">
    <source>
        <dbReference type="Proteomes" id="UP000699042"/>
    </source>
</evidence>
<protein>
    <submittedName>
        <fullName evidence="2">Uncharacterized protein</fullName>
    </submittedName>
</protein>
<dbReference type="Proteomes" id="UP000699042">
    <property type="component" value="Unassembled WGS sequence"/>
</dbReference>
<proteinExistence type="predicted"/>
<accession>A0A9P7RDP6</accession>
<comment type="caution">
    <text evidence="2">The sequence shown here is derived from an EMBL/GenBank/DDBJ whole genome shotgun (WGS) entry which is preliminary data.</text>
</comment>
<name>A0A9P7RDP6_9PEZI</name>
<feature type="region of interest" description="Disordered" evidence="1">
    <location>
        <begin position="1"/>
        <end position="26"/>
    </location>
</feature>
<gene>
    <name evidence="2" type="ORF">JMJ77_007873</name>
</gene>
<sequence>MPRASSIGGLGPTNTLDLGSHPRPKHLRAKSNNLIIQYFLQ</sequence>
<evidence type="ECO:0000256" key="1">
    <source>
        <dbReference type="SAM" id="MobiDB-lite"/>
    </source>
</evidence>
<dbReference type="AlphaFoldDB" id="A0A9P7RDP6"/>
<reference evidence="2" key="1">
    <citation type="submission" date="2021-05" db="EMBL/GenBank/DDBJ databases">
        <title>Comparative genomics of three Colletotrichum scovillei strains and genetic complementation revealed genes involved fungal growth and virulence on chili pepper.</title>
        <authorList>
            <person name="Hsieh D.-K."/>
            <person name="Chuang S.-C."/>
            <person name="Chen C.-Y."/>
            <person name="Chao Y.-T."/>
            <person name="Lu M.-Y.J."/>
            <person name="Lee M.-H."/>
            <person name="Shih M.-C."/>
        </authorList>
    </citation>
    <scope>NUCLEOTIDE SEQUENCE</scope>
    <source>
        <strain evidence="2">Coll-153</strain>
    </source>
</reference>
<dbReference type="EMBL" id="JAESDN010000002">
    <property type="protein sequence ID" value="KAG7055413.1"/>
    <property type="molecule type" value="Genomic_DNA"/>
</dbReference>